<keyword evidence="1" id="KW-0378">Hydrolase</keyword>
<organism evidence="3 4">
    <name type="scientific">Candidatus Chlorohelix allophototropha</name>
    <dbReference type="NCBI Taxonomy" id="3003348"/>
    <lineage>
        <taxon>Bacteria</taxon>
        <taxon>Bacillati</taxon>
        <taxon>Chloroflexota</taxon>
        <taxon>Chloroflexia</taxon>
        <taxon>Candidatus Chloroheliales</taxon>
        <taxon>Candidatus Chloroheliaceae</taxon>
        <taxon>Candidatus Chlorohelix</taxon>
    </lineage>
</organism>
<proteinExistence type="predicted"/>
<sequence>MPDNLPSFLTRNQLVPLLMPESGLPLVEGLLDPKVQVQPAGIDLSAQKVLAPTNGAIIGFSQAETKLPDYKELEWDSEGKVYLAPGPYKVILNEIVHIPRNIVGLARPRSTIARGGGSVVTALWDPGYSGRSEVLLVVHNPFGMTISRNARIIQLCFWELAEPLAEGEGYNGRYQLENIPTNRDLTTK</sequence>
<name>A0ABY9B116_9CHLR</name>
<reference evidence="3" key="1">
    <citation type="journal article" date="2024" name="Nature">
        <title>Anoxygenic phototroph of the Chloroflexota uses a type I reaction centre.</title>
        <authorList>
            <person name="Tsuji J.M."/>
            <person name="Shaw N.A."/>
            <person name="Nagashima S."/>
            <person name="Venkiteswaran J.J."/>
            <person name="Schiff S.L."/>
            <person name="Watanabe T."/>
            <person name="Fukui M."/>
            <person name="Hanada S."/>
            <person name="Tank M."/>
            <person name="Neufeld J.D."/>
        </authorList>
    </citation>
    <scope>NUCLEOTIDE SEQUENCE</scope>
    <source>
        <strain evidence="3">L227-S17</strain>
    </source>
</reference>
<dbReference type="InterPro" id="IPR033704">
    <property type="entry name" value="dUTPase_trimeric"/>
</dbReference>
<dbReference type="InterPro" id="IPR036157">
    <property type="entry name" value="dUTPase-like_sf"/>
</dbReference>
<dbReference type="InterPro" id="IPR011962">
    <property type="entry name" value="dCTP_deaminase"/>
</dbReference>
<evidence type="ECO:0000313" key="3">
    <source>
        <dbReference type="EMBL" id="WJW66795.1"/>
    </source>
</evidence>
<dbReference type="PANTHER" id="PTHR42680:SF1">
    <property type="entry name" value="DEOXYURIDINE 5'-TRIPHOSPHATE NUCLEOTIDOHYDROLASE"/>
    <property type="match status" value="1"/>
</dbReference>
<evidence type="ECO:0000256" key="2">
    <source>
        <dbReference type="ARBA" id="ARBA00023080"/>
    </source>
</evidence>
<protein>
    <submittedName>
        <fullName evidence="3">Deoxyuridine 5'-triphosphate nucleotidohydrolase</fullName>
    </submittedName>
</protein>
<dbReference type="Proteomes" id="UP001431572">
    <property type="component" value="Chromosome 1"/>
</dbReference>
<dbReference type="EMBL" id="CP128399">
    <property type="protein sequence ID" value="WJW66795.1"/>
    <property type="molecule type" value="Genomic_DNA"/>
</dbReference>
<dbReference type="Gene3D" id="2.70.40.10">
    <property type="match status" value="1"/>
</dbReference>
<evidence type="ECO:0000256" key="1">
    <source>
        <dbReference type="ARBA" id="ARBA00022801"/>
    </source>
</evidence>
<evidence type="ECO:0000313" key="4">
    <source>
        <dbReference type="Proteomes" id="UP001431572"/>
    </source>
</evidence>
<gene>
    <name evidence="3" type="ORF">OZ401_000040</name>
</gene>
<dbReference type="SUPFAM" id="SSF51283">
    <property type="entry name" value="dUTPase-like"/>
    <property type="match status" value="1"/>
</dbReference>
<dbReference type="CDD" id="cd07557">
    <property type="entry name" value="trimeric_dUTPase"/>
    <property type="match status" value="1"/>
</dbReference>
<accession>A0ABY9B116</accession>
<dbReference type="NCBIfam" id="NF002598">
    <property type="entry name" value="PRK02253.1"/>
    <property type="match status" value="1"/>
</dbReference>
<keyword evidence="4" id="KW-1185">Reference proteome</keyword>
<dbReference type="RefSeq" id="WP_341468689.1">
    <property type="nucleotide sequence ID" value="NZ_CP128399.1"/>
</dbReference>
<dbReference type="PANTHER" id="PTHR42680">
    <property type="entry name" value="DCTP DEAMINASE"/>
    <property type="match status" value="1"/>
</dbReference>
<dbReference type="Pfam" id="PF22769">
    <property type="entry name" value="DCD"/>
    <property type="match status" value="1"/>
</dbReference>
<keyword evidence="2" id="KW-0546">Nucleotide metabolism</keyword>